<evidence type="ECO:0000313" key="2">
    <source>
        <dbReference type="EMBL" id="GAA0219834.1"/>
    </source>
</evidence>
<dbReference type="RefSeq" id="WP_286305005.1">
    <property type="nucleotide sequence ID" value="NZ_AP027741.1"/>
</dbReference>
<comment type="caution">
    <text evidence="2">The sequence shown here is derived from an EMBL/GenBank/DDBJ whole genome shotgun (WGS) entry which is preliminary data.</text>
</comment>
<evidence type="ECO:0000313" key="3">
    <source>
        <dbReference type="Proteomes" id="UP001501476"/>
    </source>
</evidence>
<keyword evidence="3" id="KW-1185">Reference proteome</keyword>
<evidence type="ECO:0000256" key="1">
    <source>
        <dbReference type="SAM" id="Phobius"/>
    </source>
</evidence>
<protein>
    <recommendedName>
        <fullName evidence="4">Pilus assembly protein, PilO</fullName>
    </recommendedName>
</protein>
<keyword evidence="1" id="KW-1133">Transmembrane helix</keyword>
<feature type="transmembrane region" description="Helical" evidence="1">
    <location>
        <begin position="14"/>
        <end position="31"/>
    </location>
</feature>
<evidence type="ECO:0008006" key="4">
    <source>
        <dbReference type="Google" id="ProtNLM"/>
    </source>
</evidence>
<gene>
    <name evidence="2" type="ORF">GCM10008964_09300</name>
</gene>
<accession>A0ABN0TEQ8</accession>
<organism evidence="2 3">
    <name type="scientific">Methylophaga marina</name>
    <dbReference type="NCBI Taxonomy" id="45495"/>
    <lineage>
        <taxon>Bacteria</taxon>
        <taxon>Pseudomonadati</taxon>
        <taxon>Pseudomonadota</taxon>
        <taxon>Gammaproteobacteria</taxon>
        <taxon>Thiotrichales</taxon>
        <taxon>Piscirickettsiaceae</taxon>
        <taxon>Methylophaga</taxon>
    </lineage>
</organism>
<dbReference type="Proteomes" id="UP001501476">
    <property type="component" value="Unassembled WGS sequence"/>
</dbReference>
<keyword evidence="1" id="KW-0812">Transmembrane</keyword>
<reference evidence="2 3" key="1">
    <citation type="journal article" date="2019" name="Int. J. Syst. Evol. Microbiol.">
        <title>The Global Catalogue of Microorganisms (GCM) 10K type strain sequencing project: providing services to taxonomists for standard genome sequencing and annotation.</title>
        <authorList>
            <consortium name="The Broad Institute Genomics Platform"/>
            <consortium name="The Broad Institute Genome Sequencing Center for Infectious Disease"/>
            <person name="Wu L."/>
            <person name="Ma J."/>
        </authorList>
    </citation>
    <scope>NUCLEOTIDE SEQUENCE [LARGE SCALE GENOMIC DNA]</scope>
    <source>
        <strain evidence="2 3">JCM 6886</strain>
    </source>
</reference>
<proteinExistence type="predicted"/>
<keyword evidence="1" id="KW-0472">Membrane</keyword>
<sequence length="219" mass="24630">MSESLKNTSQREKVLIAVLSAVLIVFAYFFFRGASLDRQVLIIEDQLSSIDKKLDRQIKRAQKPIKLPEYNGKKIETSDIKKLEKTIEVEQTSLEGSGHVFVDLTNASALPQLQSDITRTAERNGLLVISKRPHQGDLIQMVTGKMAKQNTLSQAPSGELKRPLYDLYVSGNFYALQSFLQEIGQLNYSVVLTRLRINTTDRTALSGNRMLDIEMTLAL</sequence>
<name>A0ABN0TEQ8_9GAMM</name>
<dbReference type="EMBL" id="BAAADG010000003">
    <property type="protein sequence ID" value="GAA0219834.1"/>
    <property type="molecule type" value="Genomic_DNA"/>
</dbReference>
<dbReference type="InterPro" id="IPR014717">
    <property type="entry name" value="Transl_elong_EF1B/ribsomal_bS6"/>
</dbReference>
<dbReference type="Gene3D" id="3.30.70.60">
    <property type="match status" value="1"/>
</dbReference>